<dbReference type="SUPFAM" id="SSF48452">
    <property type="entry name" value="TPR-like"/>
    <property type="match status" value="1"/>
</dbReference>
<evidence type="ECO:0008006" key="3">
    <source>
        <dbReference type="Google" id="ProtNLM"/>
    </source>
</evidence>
<dbReference type="EMBL" id="BOMW01000094">
    <property type="protein sequence ID" value="GIF09627.1"/>
    <property type="molecule type" value="Genomic_DNA"/>
</dbReference>
<proteinExistence type="predicted"/>
<gene>
    <name evidence="1" type="ORF">Asi03nite_71650</name>
</gene>
<sequence length="197" mass="21734">MTVIYAGPVVDALVDLADPDAGYPAASPRVSAILDLRAAEAYANDRDTTARRTAIDTAFGHLSDPSPQHGDPAWSYWATDAQAHAQAGYCYLKLEDCPRARQHLRAALSSQGDQFSREGALRDALLAATYARQDHPDLDKALHLGRQAVTTLSDQVTSAHCVKHVYRLVFSLHPYRRDPKVRHFTEQARPLLRAYAS</sequence>
<dbReference type="InterPro" id="IPR011990">
    <property type="entry name" value="TPR-like_helical_dom_sf"/>
</dbReference>
<dbReference type="AlphaFoldDB" id="A0A919NE80"/>
<keyword evidence="2" id="KW-1185">Reference proteome</keyword>
<dbReference type="RefSeq" id="WP_203684924.1">
    <property type="nucleotide sequence ID" value="NZ_BOMW01000094.1"/>
</dbReference>
<protein>
    <recommendedName>
        <fullName evidence="3">Tetratricopeptide repeat protein</fullName>
    </recommendedName>
</protein>
<accession>A0A919NE80</accession>
<comment type="caution">
    <text evidence="1">The sequence shown here is derived from an EMBL/GenBank/DDBJ whole genome shotgun (WGS) entry which is preliminary data.</text>
</comment>
<evidence type="ECO:0000313" key="2">
    <source>
        <dbReference type="Proteomes" id="UP000629619"/>
    </source>
</evidence>
<dbReference type="Proteomes" id="UP000629619">
    <property type="component" value="Unassembled WGS sequence"/>
</dbReference>
<reference evidence="1" key="1">
    <citation type="submission" date="2021-01" db="EMBL/GenBank/DDBJ databases">
        <title>Whole genome shotgun sequence of Actinoplanes siamensis NBRC 109076.</title>
        <authorList>
            <person name="Komaki H."/>
            <person name="Tamura T."/>
        </authorList>
    </citation>
    <scope>NUCLEOTIDE SEQUENCE</scope>
    <source>
        <strain evidence="1">NBRC 109076</strain>
    </source>
</reference>
<name>A0A919NE80_9ACTN</name>
<evidence type="ECO:0000313" key="1">
    <source>
        <dbReference type="EMBL" id="GIF09627.1"/>
    </source>
</evidence>
<organism evidence="1 2">
    <name type="scientific">Actinoplanes siamensis</name>
    <dbReference type="NCBI Taxonomy" id="1223317"/>
    <lineage>
        <taxon>Bacteria</taxon>
        <taxon>Bacillati</taxon>
        <taxon>Actinomycetota</taxon>
        <taxon>Actinomycetes</taxon>
        <taxon>Micromonosporales</taxon>
        <taxon>Micromonosporaceae</taxon>
        <taxon>Actinoplanes</taxon>
    </lineage>
</organism>